<dbReference type="PANTHER" id="PTHR37984">
    <property type="entry name" value="PROTEIN CBG26694"/>
    <property type="match status" value="1"/>
</dbReference>
<dbReference type="GeneID" id="106163370"/>
<organism evidence="2 3">
    <name type="scientific">Lingula anatina</name>
    <name type="common">Brachiopod</name>
    <name type="synonym">Lingula unguis</name>
    <dbReference type="NCBI Taxonomy" id="7574"/>
    <lineage>
        <taxon>Eukaryota</taxon>
        <taxon>Metazoa</taxon>
        <taxon>Spiralia</taxon>
        <taxon>Lophotrochozoa</taxon>
        <taxon>Brachiopoda</taxon>
        <taxon>Linguliformea</taxon>
        <taxon>Lingulata</taxon>
        <taxon>Lingulida</taxon>
        <taxon>Linguloidea</taxon>
        <taxon>Lingulidae</taxon>
        <taxon>Lingula</taxon>
    </lineage>
</organism>
<dbReference type="InterPro" id="IPR043128">
    <property type="entry name" value="Rev_trsase/Diguanyl_cyclase"/>
</dbReference>
<proteinExistence type="predicted"/>
<dbReference type="Pfam" id="PF00078">
    <property type="entry name" value="RVT_1"/>
    <property type="match status" value="1"/>
</dbReference>
<accession>A0A1S3IEU9</accession>
<evidence type="ECO:0000313" key="2">
    <source>
        <dbReference type="Proteomes" id="UP000085678"/>
    </source>
</evidence>
<dbReference type="SUPFAM" id="SSF56672">
    <property type="entry name" value="DNA/RNA polymerases"/>
    <property type="match status" value="1"/>
</dbReference>
<dbReference type="InterPro" id="IPR000477">
    <property type="entry name" value="RT_dom"/>
</dbReference>
<dbReference type="RefSeq" id="XP_013396381.1">
    <property type="nucleotide sequence ID" value="XM_013540927.1"/>
</dbReference>
<dbReference type="OrthoDB" id="6100950at2759"/>
<dbReference type="Gene3D" id="3.30.70.270">
    <property type="match status" value="2"/>
</dbReference>
<dbReference type="FunFam" id="3.30.70.270:FF:000020">
    <property type="entry name" value="Transposon Tf2-6 polyprotein-like Protein"/>
    <property type="match status" value="1"/>
</dbReference>
<dbReference type="InParanoid" id="A0A1S3IEU9"/>
<sequence length="367" mass="41593">MAFDVAMTMELAHCHSQQFRPPTAEPANVHKPLGPNVEEELMNKYENLFSEGYGKIREFKVHIRVKEDASPVFCKARPVPYALKPAIEAELNRLEQSGIIEKVDHSEWAAPIVVVPKSDGSVRICGDYKVTVNQAVSQEQYPLPTAKDLFSTLAGGTVFTKIDLSSAYAQLELDEESQKYLVVNTHKGLYKFKRLAYGVKSAPMIFQCVMDQMLKDFDGVICSQDDVLIKGIEEDGKHEEDIKKVEKVLQRLNEYGVKAKRVKCRFLEPKVEYLGHKVDKAGLHPTEEKVKAIRVAPVPKNVQELESFIGLVNYYGAFFKDMSTTLAPLNRLRQKNVNWKWTEECQKAFDACKCELSSARVLTHYDS</sequence>
<dbReference type="AlphaFoldDB" id="A0A1S3IEU9"/>
<dbReference type="PANTHER" id="PTHR37984:SF13">
    <property type="entry name" value="RIBONUCLEASE H"/>
    <property type="match status" value="1"/>
</dbReference>
<protein>
    <submittedName>
        <fullName evidence="3">Uncharacterized protein K02A2.6-like</fullName>
    </submittedName>
</protein>
<evidence type="ECO:0000313" key="3">
    <source>
        <dbReference type="RefSeq" id="XP_013396381.1"/>
    </source>
</evidence>
<dbReference type="KEGG" id="lak:106163370"/>
<dbReference type="InterPro" id="IPR050951">
    <property type="entry name" value="Retrovirus_Pol_polyprotein"/>
</dbReference>
<dbReference type="Proteomes" id="UP000085678">
    <property type="component" value="Unplaced"/>
</dbReference>
<dbReference type="PROSITE" id="PS50878">
    <property type="entry name" value="RT_POL"/>
    <property type="match status" value="1"/>
</dbReference>
<reference evidence="3" key="1">
    <citation type="submission" date="2025-08" db="UniProtKB">
        <authorList>
            <consortium name="RefSeq"/>
        </authorList>
    </citation>
    <scope>IDENTIFICATION</scope>
    <source>
        <tissue evidence="3">Gonads</tissue>
    </source>
</reference>
<feature type="domain" description="Reverse transcriptase" evidence="1">
    <location>
        <begin position="96"/>
        <end position="278"/>
    </location>
</feature>
<gene>
    <name evidence="3" type="primary">LOC106163370</name>
</gene>
<dbReference type="InterPro" id="IPR043502">
    <property type="entry name" value="DNA/RNA_pol_sf"/>
</dbReference>
<name>A0A1S3IEU9_LINAN</name>
<keyword evidence="2" id="KW-1185">Reference proteome</keyword>
<evidence type="ECO:0000259" key="1">
    <source>
        <dbReference type="PROSITE" id="PS50878"/>
    </source>
</evidence>
<dbReference type="Gene3D" id="3.10.10.10">
    <property type="entry name" value="HIV Type 1 Reverse Transcriptase, subunit A, domain 1"/>
    <property type="match status" value="1"/>
</dbReference>
<dbReference type="CDD" id="cd01647">
    <property type="entry name" value="RT_LTR"/>
    <property type="match status" value="1"/>
</dbReference>
<dbReference type="STRING" id="7574.A0A1S3IEU9"/>